<dbReference type="EMBL" id="CAXKWB010148354">
    <property type="protein sequence ID" value="CAL4247640.1"/>
    <property type="molecule type" value="Genomic_DNA"/>
</dbReference>
<comment type="caution">
    <text evidence="1">The sequence shown here is derived from an EMBL/GenBank/DDBJ whole genome shotgun (WGS) entry which is preliminary data.</text>
</comment>
<feature type="non-terminal residue" evidence="1">
    <location>
        <position position="1"/>
    </location>
</feature>
<keyword evidence="2" id="KW-1185">Reference proteome</keyword>
<name>A0AAV2STI6_MEGNR</name>
<sequence length="172" mass="18919">GEMEPLRSSSAPAEAWSLDIPHEIGLAVDAMVESLSTVSSLDQDDTLAKFLVAESLTTGFREAVDQRKCSLSYRTVSNVVAENSSFPIKEYEQVVNDGDIESASALGNDKTIVSTKLSSFLVQISELFTNLVYVGKEERGRNFGDSTDSPKIILDFEIDKLWLIHTKPEIKS</sequence>
<reference evidence="1 2" key="1">
    <citation type="submission" date="2024-05" db="EMBL/GenBank/DDBJ databases">
        <authorList>
            <person name="Wallberg A."/>
        </authorList>
    </citation>
    <scope>NUCLEOTIDE SEQUENCE [LARGE SCALE GENOMIC DNA]</scope>
</reference>
<dbReference type="Proteomes" id="UP001497623">
    <property type="component" value="Unassembled WGS sequence"/>
</dbReference>
<proteinExistence type="predicted"/>
<protein>
    <submittedName>
        <fullName evidence="1">Uncharacterized protein</fullName>
    </submittedName>
</protein>
<evidence type="ECO:0000313" key="1">
    <source>
        <dbReference type="EMBL" id="CAL4247640.1"/>
    </source>
</evidence>
<accession>A0AAV2STI6</accession>
<feature type="non-terminal residue" evidence="1">
    <location>
        <position position="172"/>
    </location>
</feature>
<organism evidence="1 2">
    <name type="scientific">Meganyctiphanes norvegica</name>
    <name type="common">Northern krill</name>
    <name type="synonym">Thysanopoda norvegica</name>
    <dbReference type="NCBI Taxonomy" id="48144"/>
    <lineage>
        <taxon>Eukaryota</taxon>
        <taxon>Metazoa</taxon>
        <taxon>Ecdysozoa</taxon>
        <taxon>Arthropoda</taxon>
        <taxon>Crustacea</taxon>
        <taxon>Multicrustacea</taxon>
        <taxon>Malacostraca</taxon>
        <taxon>Eumalacostraca</taxon>
        <taxon>Eucarida</taxon>
        <taxon>Euphausiacea</taxon>
        <taxon>Euphausiidae</taxon>
        <taxon>Meganyctiphanes</taxon>
    </lineage>
</organism>
<dbReference type="AlphaFoldDB" id="A0AAV2STI6"/>
<gene>
    <name evidence="1" type="ORF">MNOR_LOCUS41316</name>
</gene>
<evidence type="ECO:0000313" key="2">
    <source>
        <dbReference type="Proteomes" id="UP001497623"/>
    </source>
</evidence>